<evidence type="ECO:0000313" key="2">
    <source>
        <dbReference type="EMBL" id="EJT68142.1"/>
    </source>
</evidence>
<dbReference type="EMBL" id="GL385611">
    <property type="protein sequence ID" value="EJT68142.1"/>
    <property type="molecule type" value="Genomic_DNA"/>
</dbReference>
<accession>J3PL36</accession>
<reference evidence="3" key="4">
    <citation type="journal article" date="2015" name="G3 (Bethesda)">
        <title>Genome sequences of three phytopathogenic species of the Magnaporthaceae family of fungi.</title>
        <authorList>
            <person name="Okagaki L.H."/>
            <person name="Nunes C.C."/>
            <person name="Sailsbery J."/>
            <person name="Clay B."/>
            <person name="Brown D."/>
            <person name="John T."/>
            <person name="Oh Y."/>
            <person name="Young N."/>
            <person name="Fitzgerald M."/>
            <person name="Haas B.J."/>
            <person name="Zeng Q."/>
            <person name="Young S."/>
            <person name="Adiconis X."/>
            <person name="Fan L."/>
            <person name="Levin J.Z."/>
            <person name="Mitchell T.K."/>
            <person name="Okubara P.A."/>
            <person name="Farman M.L."/>
            <person name="Kohn L.M."/>
            <person name="Birren B."/>
            <person name="Ma L.-J."/>
            <person name="Dean R.A."/>
        </authorList>
    </citation>
    <scope>NUCLEOTIDE SEQUENCE</scope>
    <source>
        <strain evidence="3">R3-111a-1</strain>
    </source>
</reference>
<protein>
    <submittedName>
        <fullName evidence="2">Pantetheine-phosphate adenylyltransferase</fullName>
    </submittedName>
</protein>
<keyword evidence="2" id="KW-0548">Nucleotidyltransferase</keyword>
<evidence type="ECO:0000313" key="3">
    <source>
        <dbReference type="EnsemblFungi" id="EJT68142"/>
    </source>
</evidence>
<dbReference type="Proteomes" id="UP000006039">
    <property type="component" value="Unassembled WGS sequence"/>
</dbReference>
<keyword evidence="4" id="KW-1185">Reference proteome</keyword>
<dbReference type="PANTHER" id="PTHR10695:SF46">
    <property type="entry name" value="BIFUNCTIONAL COENZYME A SYNTHASE-RELATED"/>
    <property type="match status" value="1"/>
</dbReference>
<dbReference type="HOGENOM" id="CLU_035272_4_1_1"/>
<dbReference type="GeneID" id="20354738"/>
<dbReference type="OrthoDB" id="330671at2759"/>
<sequence length="247" mass="26200">MNVSATAAAAAHPAEVQDDGSSSGQHRQYRTVCIGGTFDHLHAGHKLLLTGGALLLDMPRGVDEGLPAPPDPPARFIVGITGDELLRNKRYADLVEPWDRRARAVIDFLSTLLELRPAGWKYRRGGGGGRASCGCYGIAEADGDFRASFRDGAVSVECVRIQDAFGPTITMPELESLVVSAETRSGGQAVNDKRAELGWAPLRIFEVDVLDAGSGEDNDGEQPTPTSGFASKISSTAIRKALAESQP</sequence>
<reference evidence="2" key="2">
    <citation type="submission" date="2010-07" db="EMBL/GenBank/DDBJ databases">
        <authorList>
            <consortium name="The Broad Institute Genome Sequencing Platform"/>
            <consortium name="Broad Institute Genome Sequencing Center for Infectious Disease"/>
            <person name="Ma L.-J."/>
            <person name="Dead R."/>
            <person name="Young S."/>
            <person name="Zeng Q."/>
            <person name="Koehrsen M."/>
            <person name="Alvarado L."/>
            <person name="Berlin A."/>
            <person name="Chapman S.B."/>
            <person name="Chen Z."/>
            <person name="Freedman E."/>
            <person name="Gellesch M."/>
            <person name="Goldberg J."/>
            <person name="Griggs A."/>
            <person name="Gujja S."/>
            <person name="Heilman E.R."/>
            <person name="Heiman D."/>
            <person name="Hepburn T."/>
            <person name="Howarth C."/>
            <person name="Jen D."/>
            <person name="Larson L."/>
            <person name="Mehta T."/>
            <person name="Neiman D."/>
            <person name="Pearson M."/>
            <person name="Roberts A."/>
            <person name="Saif S."/>
            <person name="Shea T."/>
            <person name="Shenoy N."/>
            <person name="Sisk P."/>
            <person name="Stolte C."/>
            <person name="Sykes S."/>
            <person name="Walk T."/>
            <person name="White J."/>
            <person name="Yandava C."/>
            <person name="Haas B."/>
            <person name="Nusbaum C."/>
            <person name="Birren B."/>
        </authorList>
    </citation>
    <scope>NUCLEOTIDE SEQUENCE</scope>
    <source>
        <strain evidence="2">R3-111a-1</strain>
    </source>
</reference>
<gene>
    <name evidence="3" type="primary">20354738</name>
    <name evidence="2" type="ORF">GGTG_14280</name>
</gene>
<proteinExistence type="predicted"/>
<dbReference type="PANTHER" id="PTHR10695">
    <property type="entry name" value="DEPHOSPHO-COA KINASE-RELATED"/>
    <property type="match status" value="1"/>
</dbReference>
<reference evidence="3" key="5">
    <citation type="submission" date="2018-04" db="UniProtKB">
        <authorList>
            <consortium name="EnsemblFungi"/>
        </authorList>
    </citation>
    <scope>IDENTIFICATION</scope>
    <source>
        <strain evidence="3">R3-111a-1</strain>
    </source>
</reference>
<dbReference type="GO" id="GO:0004140">
    <property type="term" value="F:dephospho-CoA kinase activity"/>
    <property type="evidence" value="ECO:0007669"/>
    <property type="project" value="TreeGrafter"/>
</dbReference>
<name>J3PL36_GAET3</name>
<evidence type="ECO:0000313" key="4">
    <source>
        <dbReference type="Proteomes" id="UP000006039"/>
    </source>
</evidence>
<keyword evidence="2" id="KW-0808">Transferase</keyword>
<evidence type="ECO:0000256" key="1">
    <source>
        <dbReference type="SAM" id="MobiDB-lite"/>
    </source>
</evidence>
<reference evidence="4" key="1">
    <citation type="submission" date="2010-07" db="EMBL/GenBank/DDBJ databases">
        <title>The genome sequence of Gaeumannomyces graminis var. tritici strain R3-111a-1.</title>
        <authorList>
            <consortium name="The Broad Institute Genome Sequencing Platform"/>
            <person name="Ma L.-J."/>
            <person name="Dead R."/>
            <person name="Young S."/>
            <person name="Zeng Q."/>
            <person name="Koehrsen M."/>
            <person name="Alvarado L."/>
            <person name="Berlin A."/>
            <person name="Chapman S.B."/>
            <person name="Chen Z."/>
            <person name="Freedman E."/>
            <person name="Gellesch M."/>
            <person name="Goldberg J."/>
            <person name="Griggs A."/>
            <person name="Gujja S."/>
            <person name="Heilman E.R."/>
            <person name="Heiman D."/>
            <person name="Hepburn T."/>
            <person name="Howarth C."/>
            <person name="Jen D."/>
            <person name="Larson L."/>
            <person name="Mehta T."/>
            <person name="Neiman D."/>
            <person name="Pearson M."/>
            <person name="Roberts A."/>
            <person name="Saif S."/>
            <person name="Shea T."/>
            <person name="Shenoy N."/>
            <person name="Sisk P."/>
            <person name="Stolte C."/>
            <person name="Sykes S."/>
            <person name="Walk T."/>
            <person name="White J."/>
            <person name="Yandava C."/>
            <person name="Haas B."/>
            <person name="Nusbaum C."/>
            <person name="Birren B."/>
        </authorList>
    </citation>
    <scope>NUCLEOTIDE SEQUENCE [LARGE SCALE GENOMIC DNA]</scope>
    <source>
        <strain evidence="4">R3-111a-1</strain>
    </source>
</reference>
<dbReference type="GO" id="GO:0016779">
    <property type="term" value="F:nucleotidyltransferase activity"/>
    <property type="evidence" value="ECO:0007669"/>
    <property type="project" value="UniProtKB-KW"/>
</dbReference>
<feature type="region of interest" description="Disordered" evidence="1">
    <location>
        <begin position="213"/>
        <end position="232"/>
    </location>
</feature>
<organism evidence="2">
    <name type="scientific">Gaeumannomyces tritici (strain R3-111a-1)</name>
    <name type="common">Wheat and barley take-all root rot fungus</name>
    <name type="synonym">Gaeumannomyces graminis var. tritici</name>
    <dbReference type="NCBI Taxonomy" id="644352"/>
    <lineage>
        <taxon>Eukaryota</taxon>
        <taxon>Fungi</taxon>
        <taxon>Dikarya</taxon>
        <taxon>Ascomycota</taxon>
        <taxon>Pezizomycotina</taxon>
        <taxon>Sordariomycetes</taxon>
        <taxon>Sordariomycetidae</taxon>
        <taxon>Magnaporthales</taxon>
        <taxon>Magnaporthaceae</taxon>
        <taxon>Gaeumannomyces</taxon>
    </lineage>
</organism>
<feature type="compositionally biased region" description="Polar residues" evidence="1">
    <location>
        <begin position="221"/>
        <end position="232"/>
    </location>
</feature>
<dbReference type="eggNOG" id="KOG3351">
    <property type="taxonomic scope" value="Eukaryota"/>
</dbReference>
<dbReference type="STRING" id="644352.J3PL36"/>
<dbReference type="AlphaFoldDB" id="J3PL36"/>
<dbReference type="VEuPathDB" id="FungiDB:GGTG_14280"/>
<dbReference type="GO" id="GO:0015937">
    <property type="term" value="P:coenzyme A biosynthetic process"/>
    <property type="evidence" value="ECO:0007669"/>
    <property type="project" value="TreeGrafter"/>
</dbReference>
<dbReference type="InterPro" id="IPR014729">
    <property type="entry name" value="Rossmann-like_a/b/a_fold"/>
</dbReference>
<feature type="region of interest" description="Disordered" evidence="1">
    <location>
        <begin position="1"/>
        <end position="25"/>
    </location>
</feature>
<dbReference type="FunCoup" id="J3PL36">
    <property type="interactions" value="157"/>
</dbReference>
<dbReference type="RefSeq" id="XP_009230471.1">
    <property type="nucleotide sequence ID" value="XM_009232207.1"/>
</dbReference>
<dbReference type="SUPFAM" id="SSF52374">
    <property type="entry name" value="Nucleotidylyl transferase"/>
    <property type="match status" value="1"/>
</dbReference>
<feature type="compositionally biased region" description="Low complexity" evidence="1">
    <location>
        <begin position="1"/>
        <end position="14"/>
    </location>
</feature>
<dbReference type="EnsemblFungi" id="EJT68142">
    <property type="protein sequence ID" value="EJT68142"/>
    <property type="gene ID" value="GGTG_14280"/>
</dbReference>
<dbReference type="Gene3D" id="3.40.50.620">
    <property type="entry name" value="HUPs"/>
    <property type="match status" value="1"/>
</dbReference>
<reference evidence="2" key="3">
    <citation type="submission" date="2010-09" db="EMBL/GenBank/DDBJ databases">
        <title>Annotation of Gaeumannomyces graminis var. tritici R3-111a-1.</title>
        <authorList>
            <consortium name="The Broad Institute Genome Sequencing Platform"/>
            <person name="Ma L.-J."/>
            <person name="Dead R."/>
            <person name="Young S.K."/>
            <person name="Zeng Q."/>
            <person name="Gargeya S."/>
            <person name="Fitzgerald M."/>
            <person name="Haas B."/>
            <person name="Abouelleil A."/>
            <person name="Alvarado L."/>
            <person name="Arachchi H.M."/>
            <person name="Berlin A."/>
            <person name="Brown A."/>
            <person name="Chapman S.B."/>
            <person name="Chen Z."/>
            <person name="Dunbar C."/>
            <person name="Freedman E."/>
            <person name="Gearin G."/>
            <person name="Gellesch M."/>
            <person name="Goldberg J."/>
            <person name="Griggs A."/>
            <person name="Gujja S."/>
            <person name="Heiman D."/>
            <person name="Howarth C."/>
            <person name="Larson L."/>
            <person name="Lui A."/>
            <person name="MacDonald P.J.P."/>
            <person name="Mehta T."/>
            <person name="Montmayeur A."/>
            <person name="Murphy C."/>
            <person name="Neiman D."/>
            <person name="Pearson M."/>
            <person name="Priest M."/>
            <person name="Roberts A."/>
            <person name="Saif S."/>
            <person name="Shea T."/>
            <person name="Shenoy N."/>
            <person name="Sisk P."/>
            <person name="Stolte C."/>
            <person name="Sykes S."/>
            <person name="Yandava C."/>
            <person name="Wortman J."/>
            <person name="Nusbaum C."/>
            <person name="Birren B."/>
        </authorList>
    </citation>
    <scope>NUCLEOTIDE SEQUENCE</scope>
    <source>
        <strain evidence="2">R3-111a-1</strain>
    </source>
</reference>